<accession>A0ABX0VKS6</accession>
<dbReference type="Proteomes" id="UP000697927">
    <property type="component" value="Unassembled WGS sequence"/>
</dbReference>
<proteinExistence type="predicted"/>
<evidence type="ECO:0000313" key="1">
    <source>
        <dbReference type="EMBL" id="NIY47294.1"/>
    </source>
</evidence>
<dbReference type="InterPro" id="IPR019701">
    <property type="entry name" value="Phage_P22_NinX"/>
</dbReference>
<comment type="caution">
    <text evidence="1">The sequence shown here is derived from an EMBL/GenBank/DDBJ whole genome shotgun (WGS) entry which is preliminary data.</text>
</comment>
<keyword evidence="2" id="KW-1185">Reference proteome</keyword>
<protein>
    <submittedName>
        <fullName evidence="1">DUF2591 domain-containing protein</fullName>
    </submittedName>
</protein>
<dbReference type="RefSeq" id="WP_167608909.1">
    <property type="nucleotide sequence ID" value="NZ_SOYS01000002.1"/>
</dbReference>
<name>A0ABX0VKS6_9ENTR</name>
<sequence length="130" mass="14847">MTDYSQMSDQQINGMVMDALSNGNQHHQNGKGDDIELLWQLNDVQFGEHVEYDEVYATFNPCNNPADAWPIIHDNLISINFDNDGYDTPQNAWCRATSLAGDKYYGDEKKPLRAAMILFLMMRDKDNAKP</sequence>
<reference evidence="1 2" key="1">
    <citation type="journal article" date="2020" name="Microorganisms">
        <title>Polyphasic Characterisation of Cedecea colo sp. nov., a New Enteric Bacterium Isolated from the Koala Hindgut.</title>
        <authorList>
            <person name="Boath J.M."/>
            <person name="Dakhal S."/>
            <person name="Van T.T.H."/>
            <person name="Moore R.J."/>
            <person name="Dekiwadia C."/>
            <person name="Macreadie I.G."/>
        </authorList>
    </citation>
    <scope>NUCLEOTIDE SEQUENCE [LARGE SCALE GENOMIC DNA]</scope>
    <source>
        <strain evidence="1 2">ZA</strain>
    </source>
</reference>
<evidence type="ECO:0000313" key="2">
    <source>
        <dbReference type="Proteomes" id="UP000697927"/>
    </source>
</evidence>
<organism evidence="1 2">
    <name type="scientific">Cedecea colo</name>
    <dbReference type="NCBI Taxonomy" id="2552946"/>
    <lineage>
        <taxon>Bacteria</taxon>
        <taxon>Pseudomonadati</taxon>
        <taxon>Pseudomonadota</taxon>
        <taxon>Gammaproteobacteria</taxon>
        <taxon>Enterobacterales</taxon>
        <taxon>Enterobacteriaceae</taxon>
        <taxon>Cedecea</taxon>
    </lineage>
</organism>
<dbReference type="Pfam" id="PF10765">
    <property type="entry name" value="Phage_P22_NinX"/>
    <property type="match status" value="1"/>
</dbReference>
<gene>
    <name evidence="1" type="ORF">E2L00_07040</name>
</gene>
<dbReference type="EMBL" id="SOYS01000002">
    <property type="protein sequence ID" value="NIY47294.1"/>
    <property type="molecule type" value="Genomic_DNA"/>
</dbReference>